<evidence type="ECO:0000313" key="1">
    <source>
        <dbReference type="EMBL" id="MBR0667629.1"/>
    </source>
</evidence>
<proteinExistence type="predicted"/>
<dbReference type="RefSeq" id="WP_211855407.1">
    <property type="nucleotide sequence ID" value="NZ_JAAGBB010000038.1"/>
</dbReference>
<gene>
    <name evidence="1" type="ORF">GXW71_24960</name>
</gene>
<name>A0ABS5F518_9PROT</name>
<dbReference type="Proteomes" id="UP001196870">
    <property type="component" value="Unassembled WGS sequence"/>
</dbReference>
<reference evidence="2" key="1">
    <citation type="journal article" date="2021" name="Syst. Appl. Microbiol.">
        <title>Roseomonas hellenica sp. nov., isolated from roots of wild-growing Alkanna tinctoria.</title>
        <authorList>
            <person name="Rat A."/>
            <person name="Naranjo H.D."/>
            <person name="Lebbe L."/>
            <person name="Cnockaert M."/>
            <person name="Krigas N."/>
            <person name="Grigoriadou K."/>
            <person name="Maloupa E."/>
            <person name="Willems A."/>
        </authorList>
    </citation>
    <scope>NUCLEOTIDE SEQUENCE [LARGE SCALE GENOMIC DNA]</scope>
    <source>
        <strain evidence="2">LMG 31523</strain>
    </source>
</reference>
<accession>A0ABS5F518</accession>
<keyword evidence="2" id="KW-1185">Reference proteome</keyword>
<dbReference type="EMBL" id="JAAGBB010000038">
    <property type="protein sequence ID" value="MBR0667629.1"/>
    <property type="molecule type" value="Genomic_DNA"/>
</dbReference>
<protein>
    <submittedName>
        <fullName evidence="1">Uncharacterized protein</fullName>
    </submittedName>
</protein>
<organism evidence="1 2">
    <name type="scientific">Plastoroseomonas hellenica</name>
    <dbReference type="NCBI Taxonomy" id="2687306"/>
    <lineage>
        <taxon>Bacteria</taxon>
        <taxon>Pseudomonadati</taxon>
        <taxon>Pseudomonadota</taxon>
        <taxon>Alphaproteobacteria</taxon>
        <taxon>Acetobacterales</taxon>
        <taxon>Acetobacteraceae</taxon>
        <taxon>Plastoroseomonas</taxon>
    </lineage>
</organism>
<evidence type="ECO:0000313" key="2">
    <source>
        <dbReference type="Proteomes" id="UP001196870"/>
    </source>
</evidence>
<sequence length="118" mass="12807">MVHIAYDYAYAEKLLMTVEDRTGGKFALQALKLDGFIDLGGKAQFEVVSKTTLSFNGSRQSAAAFACKIGQVQRQKGAWRFDAKEVLGHGFTDHEAEAPPYLLRKGAVLIVEDGGGPD</sequence>
<comment type="caution">
    <text evidence="1">The sequence shown here is derived from an EMBL/GenBank/DDBJ whole genome shotgun (WGS) entry which is preliminary data.</text>
</comment>